<dbReference type="Proteomes" id="UP000240739">
    <property type="component" value="Unassembled WGS sequence"/>
</dbReference>
<dbReference type="Pfam" id="PF07811">
    <property type="entry name" value="TadE"/>
    <property type="match status" value="1"/>
</dbReference>
<feature type="domain" description="TadE-like" evidence="2">
    <location>
        <begin position="13"/>
        <end position="55"/>
    </location>
</feature>
<dbReference type="RefSeq" id="WP_107569477.1">
    <property type="nucleotide sequence ID" value="NZ_PYYB01000001.1"/>
</dbReference>
<feature type="transmembrane region" description="Helical" evidence="1">
    <location>
        <begin position="20"/>
        <end position="41"/>
    </location>
</feature>
<evidence type="ECO:0000259" key="2">
    <source>
        <dbReference type="Pfam" id="PF07811"/>
    </source>
</evidence>
<accession>A0A2T4UN32</accession>
<proteinExistence type="predicted"/>
<keyword evidence="1" id="KW-0812">Transmembrane</keyword>
<reference evidence="3 4" key="1">
    <citation type="submission" date="2018-03" db="EMBL/GenBank/DDBJ databases">
        <title>Aquarubrobacter algicola gen. nov., sp. nov., a novel actinobacterium isolated from shallow eutrophic lake during the end of cyanobacterial harmful algal blooms.</title>
        <authorList>
            <person name="Chun S.J."/>
        </authorList>
    </citation>
    <scope>NUCLEOTIDE SEQUENCE [LARGE SCALE GENOMIC DNA]</scope>
    <source>
        <strain evidence="3 4">Seoho-28</strain>
    </source>
</reference>
<keyword evidence="1" id="KW-0472">Membrane</keyword>
<dbReference type="InterPro" id="IPR012495">
    <property type="entry name" value="TadE-like_dom"/>
</dbReference>
<name>A0A2T4UN32_9ACTN</name>
<evidence type="ECO:0000313" key="4">
    <source>
        <dbReference type="Proteomes" id="UP000240739"/>
    </source>
</evidence>
<gene>
    <name evidence="3" type="ORF">C7Y72_13895</name>
</gene>
<comment type="caution">
    <text evidence="3">The sequence shown here is derived from an EMBL/GenBank/DDBJ whole genome shotgun (WGS) entry which is preliminary data.</text>
</comment>
<keyword evidence="1" id="KW-1133">Transmembrane helix</keyword>
<dbReference type="EMBL" id="PYYB01000001">
    <property type="protein sequence ID" value="PTL60646.1"/>
    <property type="molecule type" value="Genomic_DNA"/>
</dbReference>
<sequence length="117" mass="11536">MADGTSPGRGQAGQASVELVALLPLIALLAALLVQGALAGWAQWSAGSAARAAARAAAVGSSPQDAARAAVPDGLRRGVRVRPDGEGVRVTVRIPALVPGVGSVHARARFTPQGAGS</sequence>
<organism evidence="3 4">
    <name type="scientific">Paraconexibacter algicola</name>
    <dbReference type="NCBI Taxonomy" id="2133960"/>
    <lineage>
        <taxon>Bacteria</taxon>
        <taxon>Bacillati</taxon>
        <taxon>Actinomycetota</taxon>
        <taxon>Thermoleophilia</taxon>
        <taxon>Solirubrobacterales</taxon>
        <taxon>Paraconexibacteraceae</taxon>
        <taxon>Paraconexibacter</taxon>
    </lineage>
</organism>
<dbReference type="AlphaFoldDB" id="A0A2T4UN32"/>
<evidence type="ECO:0000256" key="1">
    <source>
        <dbReference type="SAM" id="Phobius"/>
    </source>
</evidence>
<keyword evidence="4" id="KW-1185">Reference proteome</keyword>
<protein>
    <submittedName>
        <fullName evidence="3">Septum formation initiator</fullName>
    </submittedName>
</protein>
<evidence type="ECO:0000313" key="3">
    <source>
        <dbReference type="EMBL" id="PTL60646.1"/>
    </source>
</evidence>